<dbReference type="RefSeq" id="WP_219749822.1">
    <property type="nucleotide sequence ID" value="NZ_JAHXZN010000007.1"/>
</dbReference>
<dbReference type="Proteomes" id="UP000759103">
    <property type="component" value="Unassembled WGS sequence"/>
</dbReference>
<protein>
    <submittedName>
        <fullName evidence="1">Uncharacterized protein</fullName>
    </submittedName>
</protein>
<gene>
    <name evidence="1" type="ORF">KZ820_16865</name>
</gene>
<dbReference type="EMBL" id="JAHXZN010000007">
    <property type="protein sequence ID" value="MBW6532415.1"/>
    <property type="molecule type" value="Genomic_DNA"/>
</dbReference>
<evidence type="ECO:0000313" key="1">
    <source>
        <dbReference type="EMBL" id="MBW6532415.1"/>
    </source>
</evidence>
<comment type="caution">
    <text evidence="1">The sequence shown here is derived from an EMBL/GenBank/DDBJ whole genome shotgun (WGS) entry which is preliminary data.</text>
</comment>
<accession>A0ABS7BSC1</accession>
<proteinExistence type="predicted"/>
<evidence type="ECO:0000313" key="2">
    <source>
        <dbReference type="Proteomes" id="UP000759103"/>
    </source>
</evidence>
<name>A0ABS7BSC1_9SPHN</name>
<organism evidence="1 2">
    <name type="scientific">Sphingomonas citri</name>
    <dbReference type="NCBI Taxonomy" id="2862499"/>
    <lineage>
        <taxon>Bacteria</taxon>
        <taxon>Pseudomonadati</taxon>
        <taxon>Pseudomonadota</taxon>
        <taxon>Alphaproteobacteria</taxon>
        <taxon>Sphingomonadales</taxon>
        <taxon>Sphingomonadaceae</taxon>
        <taxon>Sphingomonas</taxon>
    </lineage>
</organism>
<keyword evidence="2" id="KW-1185">Reference proteome</keyword>
<sequence length="343" mass="35715">MRKGRALRCWGLLLALWVSARAAWLWRDGVVPRRSAAMVGSTADLPPVASSLTRRGAAATARAEAQPPAPAFNDQLVHISPSRPLASRRPARLPALITAVERAAGHVPAPLSAPVMAGQPPSAEAIVPQVRGSTLVEAAGRAPRWSQTGWLLLRGGATTSTAAPQLGGAQLGVRVARALDDEGRLAASLRLVSALQAREREAIAAVEWHPRALPFRMLAERRIGVVGLRSGWGLSAAGGISDLELSHGALLDGYLQAGVIERRGGYADGAVSLERPLAQNGDATLRLGLGAWGAAQRGAQRLDVGPTATLRLGRARATLAWRARVAGDAQPASGAALTIGIDH</sequence>
<reference evidence="1 2" key="1">
    <citation type="submission" date="2021-07" db="EMBL/GenBank/DDBJ databases">
        <title>Sphingomonas sp.</title>
        <authorList>
            <person name="Feng G."/>
            <person name="Li J."/>
            <person name="Pan M."/>
        </authorList>
    </citation>
    <scope>NUCLEOTIDE SEQUENCE [LARGE SCALE GENOMIC DNA]</scope>
    <source>
        <strain evidence="1 2">RRHST34</strain>
    </source>
</reference>